<dbReference type="EMBL" id="LXQA011456669">
    <property type="protein sequence ID" value="MCI97864.1"/>
    <property type="molecule type" value="Genomic_DNA"/>
</dbReference>
<proteinExistence type="predicted"/>
<organism evidence="1 2">
    <name type="scientific">Trifolium medium</name>
    <dbReference type="NCBI Taxonomy" id="97028"/>
    <lineage>
        <taxon>Eukaryota</taxon>
        <taxon>Viridiplantae</taxon>
        <taxon>Streptophyta</taxon>
        <taxon>Embryophyta</taxon>
        <taxon>Tracheophyta</taxon>
        <taxon>Spermatophyta</taxon>
        <taxon>Magnoliopsida</taxon>
        <taxon>eudicotyledons</taxon>
        <taxon>Gunneridae</taxon>
        <taxon>Pentapetalae</taxon>
        <taxon>rosids</taxon>
        <taxon>fabids</taxon>
        <taxon>Fabales</taxon>
        <taxon>Fabaceae</taxon>
        <taxon>Papilionoideae</taxon>
        <taxon>50 kb inversion clade</taxon>
        <taxon>NPAAA clade</taxon>
        <taxon>Hologalegina</taxon>
        <taxon>IRL clade</taxon>
        <taxon>Trifolieae</taxon>
        <taxon>Trifolium</taxon>
    </lineage>
</organism>
<evidence type="ECO:0000313" key="2">
    <source>
        <dbReference type="Proteomes" id="UP000265520"/>
    </source>
</evidence>
<name>A0A392WB69_9FABA</name>
<sequence>MVTMRDGEPEIPKGSRYDDWKIVEATRIG</sequence>
<evidence type="ECO:0000313" key="1">
    <source>
        <dbReference type="EMBL" id="MCI97864.1"/>
    </source>
</evidence>
<dbReference type="Proteomes" id="UP000265520">
    <property type="component" value="Unassembled WGS sequence"/>
</dbReference>
<reference evidence="1 2" key="1">
    <citation type="journal article" date="2018" name="Front. Plant Sci.">
        <title>Red Clover (Trifolium pratense) and Zigzag Clover (T. medium) - A Picture of Genomic Similarities and Differences.</title>
        <authorList>
            <person name="Dluhosova J."/>
            <person name="Istvanek J."/>
            <person name="Nedelnik J."/>
            <person name="Repkova J."/>
        </authorList>
    </citation>
    <scope>NUCLEOTIDE SEQUENCE [LARGE SCALE GENOMIC DNA]</scope>
    <source>
        <strain evidence="2">cv. 10/8</strain>
        <tissue evidence="1">Leaf</tissue>
    </source>
</reference>
<feature type="non-terminal residue" evidence="1">
    <location>
        <position position="29"/>
    </location>
</feature>
<protein>
    <submittedName>
        <fullName evidence="1">Uncharacterized protein</fullName>
    </submittedName>
</protein>
<comment type="caution">
    <text evidence="1">The sequence shown here is derived from an EMBL/GenBank/DDBJ whole genome shotgun (WGS) entry which is preliminary data.</text>
</comment>
<dbReference type="AlphaFoldDB" id="A0A392WB69"/>
<keyword evidence="2" id="KW-1185">Reference proteome</keyword>
<accession>A0A392WB69</accession>